<dbReference type="EMBL" id="CP036268">
    <property type="protein sequence ID" value="QDT35848.1"/>
    <property type="molecule type" value="Genomic_DNA"/>
</dbReference>
<feature type="domain" description="Rhodanese" evidence="2">
    <location>
        <begin position="48"/>
        <end position="145"/>
    </location>
</feature>
<protein>
    <submittedName>
        <fullName evidence="3">Molybdopterin biosynthesis protein MoeB</fullName>
    </submittedName>
</protein>
<organism evidence="3 4">
    <name type="scientific">Stratiformator vulcanicus</name>
    <dbReference type="NCBI Taxonomy" id="2527980"/>
    <lineage>
        <taxon>Bacteria</taxon>
        <taxon>Pseudomonadati</taxon>
        <taxon>Planctomycetota</taxon>
        <taxon>Planctomycetia</taxon>
        <taxon>Planctomycetales</taxon>
        <taxon>Planctomycetaceae</taxon>
        <taxon>Stratiformator</taxon>
    </lineage>
</organism>
<dbReference type="InterPro" id="IPR036873">
    <property type="entry name" value="Rhodanese-like_dom_sf"/>
</dbReference>
<dbReference type="AlphaFoldDB" id="A0A517QW92"/>
<evidence type="ECO:0000313" key="4">
    <source>
        <dbReference type="Proteomes" id="UP000317318"/>
    </source>
</evidence>
<proteinExistence type="predicted"/>
<dbReference type="Pfam" id="PF00581">
    <property type="entry name" value="Rhodanese"/>
    <property type="match status" value="1"/>
</dbReference>
<sequence precursor="true">MFGWLRIVPNIPLMAGSTVAVCTALAVPSAASGQHTDESLDRIREKIRAGDALLVDVREKSEWESGHLEHAIFVPLSELAKRVGDEQYRDALREKLSEKKVLYTHCRSGGRCVIAAEPLRRLGYEVRPLKPGFKALVESGFEPAGLEPEEQ</sequence>
<dbReference type="PANTHER" id="PTHR43031">
    <property type="entry name" value="FAD-DEPENDENT OXIDOREDUCTASE"/>
    <property type="match status" value="1"/>
</dbReference>
<feature type="signal peptide" evidence="1">
    <location>
        <begin position="1"/>
        <end position="20"/>
    </location>
</feature>
<dbReference type="SMART" id="SM00450">
    <property type="entry name" value="RHOD"/>
    <property type="match status" value="1"/>
</dbReference>
<dbReference type="OrthoDB" id="9800872at2"/>
<dbReference type="CDD" id="cd00158">
    <property type="entry name" value="RHOD"/>
    <property type="match status" value="1"/>
</dbReference>
<dbReference type="Proteomes" id="UP000317318">
    <property type="component" value="Chromosome"/>
</dbReference>
<dbReference type="Gene3D" id="3.40.250.10">
    <property type="entry name" value="Rhodanese-like domain"/>
    <property type="match status" value="1"/>
</dbReference>
<dbReference type="InterPro" id="IPR001763">
    <property type="entry name" value="Rhodanese-like_dom"/>
</dbReference>
<keyword evidence="4" id="KW-1185">Reference proteome</keyword>
<keyword evidence="1" id="KW-0732">Signal</keyword>
<dbReference type="PROSITE" id="PS50206">
    <property type="entry name" value="RHODANESE_3"/>
    <property type="match status" value="1"/>
</dbReference>
<dbReference type="InterPro" id="IPR050229">
    <property type="entry name" value="GlpE_sulfurtransferase"/>
</dbReference>
<reference evidence="3 4" key="1">
    <citation type="submission" date="2019-02" db="EMBL/GenBank/DDBJ databases">
        <title>Deep-cultivation of Planctomycetes and their phenomic and genomic characterization uncovers novel biology.</title>
        <authorList>
            <person name="Wiegand S."/>
            <person name="Jogler M."/>
            <person name="Boedeker C."/>
            <person name="Pinto D."/>
            <person name="Vollmers J."/>
            <person name="Rivas-Marin E."/>
            <person name="Kohn T."/>
            <person name="Peeters S.H."/>
            <person name="Heuer A."/>
            <person name="Rast P."/>
            <person name="Oberbeckmann S."/>
            <person name="Bunk B."/>
            <person name="Jeske O."/>
            <person name="Meyerdierks A."/>
            <person name="Storesund J.E."/>
            <person name="Kallscheuer N."/>
            <person name="Luecker S."/>
            <person name="Lage O.M."/>
            <person name="Pohl T."/>
            <person name="Merkel B.J."/>
            <person name="Hornburger P."/>
            <person name="Mueller R.-W."/>
            <person name="Bruemmer F."/>
            <person name="Labrenz M."/>
            <person name="Spormann A.M."/>
            <person name="Op den Camp H."/>
            <person name="Overmann J."/>
            <person name="Amann R."/>
            <person name="Jetten M.S.M."/>
            <person name="Mascher T."/>
            <person name="Medema M.H."/>
            <person name="Devos D.P."/>
            <person name="Kaster A.-K."/>
            <person name="Ovreas L."/>
            <person name="Rohde M."/>
            <person name="Galperin M.Y."/>
            <person name="Jogler C."/>
        </authorList>
    </citation>
    <scope>NUCLEOTIDE SEQUENCE [LARGE SCALE GENOMIC DNA]</scope>
    <source>
        <strain evidence="3 4">Pan189</strain>
    </source>
</reference>
<dbReference type="RefSeq" id="WP_145362114.1">
    <property type="nucleotide sequence ID" value="NZ_CP036268.1"/>
</dbReference>
<evidence type="ECO:0000313" key="3">
    <source>
        <dbReference type="EMBL" id="QDT35848.1"/>
    </source>
</evidence>
<evidence type="ECO:0000259" key="2">
    <source>
        <dbReference type="PROSITE" id="PS50206"/>
    </source>
</evidence>
<dbReference type="PANTHER" id="PTHR43031:SF1">
    <property type="entry name" value="PYRIDINE NUCLEOTIDE-DISULPHIDE OXIDOREDUCTASE"/>
    <property type="match status" value="1"/>
</dbReference>
<evidence type="ECO:0000256" key="1">
    <source>
        <dbReference type="SAM" id="SignalP"/>
    </source>
</evidence>
<gene>
    <name evidence="3" type="ORF">Pan189_02010</name>
</gene>
<feature type="chain" id="PRO_5022067943" evidence="1">
    <location>
        <begin position="21"/>
        <end position="151"/>
    </location>
</feature>
<dbReference type="SUPFAM" id="SSF52821">
    <property type="entry name" value="Rhodanese/Cell cycle control phosphatase"/>
    <property type="match status" value="1"/>
</dbReference>
<dbReference type="KEGG" id="svp:Pan189_02010"/>
<accession>A0A517QW92</accession>
<name>A0A517QW92_9PLAN</name>